<keyword evidence="4" id="KW-1185">Reference proteome</keyword>
<comment type="function">
    <text evidence="1">Ubiquitin ligase protein which is a component of the N-end rule pathway. Recognizes and binds to proteins bearing specific N-terminal residues that are destabilizing according to the N-end rule, leading to their ubiquitination and subsequent degradation.</text>
</comment>
<dbReference type="Proteomes" id="UP000593565">
    <property type="component" value="Unassembled WGS sequence"/>
</dbReference>
<keyword evidence="1" id="KW-0863">Zinc-finger</keyword>
<dbReference type="PANTHER" id="PTHR21497:SF28">
    <property type="entry name" value="E3 UBIQUITIN-PROTEIN LIGASE UBR2"/>
    <property type="match status" value="1"/>
</dbReference>
<keyword evidence="1" id="KW-0833">Ubl conjugation pathway</keyword>
<proteinExistence type="inferred from homology"/>
<keyword evidence="1" id="KW-0808">Transferase</keyword>
<comment type="pathway">
    <text evidence="1">Protein modification; protein ubiquitination.</text>
</comment>
<dbReference type="GO" id="GO:0005737">
    <property type="term" value="C:cytoplasm"/>
    <property type="evidence" value="ECO:0007669"/>
    <property type="project" value="TreeGrafter"/>
</dbReference>
<dbReference type="PANTHER" id="PTHR21497">
    <property type="entry name" value="UBIQUITIN LIGASE E3 ALPHA-RELATED"/>
    <property type="match status" value="1"/>
</dbReference>
<comment type="caution">
    <text evidence="3">The sequence shown here is derived from an EMBL/GenBank/DDBJ whole genome shotgun (WGS) entry which is preliminary data.</text>
</comment>
<feature type="domain" description="E3 ubiquitin-protein ligase UBR-like C-terminal" evidence="2">
    <location>
        <begin position="40"/>
        <end position="94"/>
    </location>
</feature>
<evidence type="ECO:0000313" key="3">
    <source>
        <dbReference type="EMBL" id="KAF4088575.1"/>
    </source>
</evidence>
<dbReference type="InterPro" id="IPR039164">
    <property type="entry name" value="UBR1-like"/>
</dbReference>
<gene>
    <name evidence="3" type="ORF">AMELA_G00084440</name>
</gene>
<comment type="catalytic activity">
    <reaction evidence="1">
        <text>S-ubiquitinyl-[E2 ubiquitin-conjugating enzyme]-L-cysteine + [acceptor protein]-L-lysine = [E2 ubiquitin-conjugating enzyme]-L-cysteine + N(6)-ubiquitinyl-[acceptor protein]-L-lysine.</text>
        <dbReference type="EC" id="2.3.2.27"/>
    </reaction>
</comment>
<dbReference type="EMBL" id="JAAGNN010000006">
    <property type="protein sequence ID" value="KAF4088575.1"/>
    <property type="molecule type" value="Genomic_DNA"/>
</dbReference>
<name>A0A7J6B0U5_AMEME</name>
<dbReference type="InterPro" id="IPR044046">
    <property type="entry name" value="E3_ligase_UBR-like_C"/>
</dbReference>
<organism evidence="3 4">
    <name type="scientific">Ameiurus melas</name>
    <name type="common">Black bullhead</name>
    <name type="synonym">Silurus melas</name>
    <dbReference type="NCBI Taxonomy" id="219545"/>
    <lineage>
        <taxon>Eukaryota</taxon>
        <taxon>Metazoa</taxon>
        <taxon>Chordata</taxon>
        <taxon>Craniata</taxon>
        <taxon>Vertebrata</taxon>
        <taxon>Euteleostomi</taxon>
        <taxon>Actinopterygii</taxon>
        <taxon>Neopterygii</taxon>
        <taxon>Teleostei</taxon>
        <taxon>Ostariophysi</taxon>
        <taxon>Siluriformes</taxon>
        <taxon>Ictaluridae</taxon>
        <taxon>Ameiurus</taxon>
    </lineage>
</organism>
<dbReference type="GO" id="GO:0071596">
    <property type="term" value="P:ubiquitin-dependent protein catabolic process via the N-end rule pathway"/>
    <property type="evidence" value="ECO:0007669"/>
    <property type="project" value="UniProtKB-UniRule"/>
</dbReference>
<dbReference type="UniPathway" id="UPA00143"/>
<dbReference type="GO" id="GO:0061630">
    <property type="term" value="F:ubiquitin protein ligase activity"/>
    <property type="evidence" value="ECO:0007669"/>
    <property type="project" value="UniProtKB-UniRule"/>
</dbReference>
<dbReference type="GO" id="GO:0008270">
    <property type="term" value="F:zinc ion binding"/>
    <property type="evidence" value="ECO:0007669"/>
    <property type="project" value="UniProtKB-UniRule"/>
</dbReference>
<dbReference type="GO" id="GO:0000151">
    <property type="term" value="C:ubiquitin ligase complex"/>
    <property type="evidence" value="ECO:0007669"/>
    <property type="project" value="TreeGrafter"/>
</dbReference>
<dbReference type="GO" id="GO:0016567">
    <property type="term" value="P:protein ubiquitination"/>
    <property type="evidence" value="ECO:0007669"/>
    <property type="project" value="UniProtKB-UniRule"/>
</dbReference>
<dbReference type="AlphaFoldDB" id="A0A7J6B0U5"/>
<evidence type="ECO:0000256" key="1">
    <source>
        <dbReference type="RuleBase" id="RU366018"/>
    </source>
</evidence>
<protein>
    <recommendedName>
        <fullName evidence="1">E3 ubiquitin-protein ligase</fullName>
        <ecNumber evidence="1">2.3.2.27</ecNumber>
    </recommendedName>
</protein>
<reference evidence="3 4" key="1">
    <citation type="submission" date="2020-02" db="EMBL/GenBank/DDBJ databases">
        <title>A chromosome-scale genome assembly of the black bullhead catfish (Ameiurus melas).</title>
        <authorList>
            <person name="Wen M."/>
            <person name="Zham M."/>
            <person name="Cabau C."/>
            <person name="Klopp C."/>
            <person name="Donnadieu C."/>
            <person name="Roques C."/>
            <person name="Bouchez O."/>
            <person name="Lampietro C."/>
            <person name="Jouanno E."/>
            <person name="Herpin A."/>
            <person name="Louis A."/>
            <person name="Berthelot C."/>
            <person name="Parey E."/>
            <person name="Roest-Crollius H."/>
            <person name="Braasch I."/>
            <person name="Postlethwait J."/>
            <person name="Robinson-Rechavi M."/>
            <person name="Echchiki A."/>
            <person name="Begum T."/>
            <person name="Montfort J."/>
            <person name="Schartl M."/>
            <person name="Bobe J."/>
            <person name="Guiguen Y."/>
        </authorList>
    </citation>
    <scope>NUCLEOTIDE SEQUENCE [LARGE SCALE GENOMIC DNA]</scope>
    <source>
        <strain evidence="3">M_S1</strain>
        <tissue evidence="3">Blood</tissue>
    </source>
</reference>
<accession>A0A7J6B0U5</accession>
<evidence type="ECO:0000313" key="4">
    <source>
        <dbReference type="Proteomes" id="UP000593565"/>
    </source>
</evidence>
<dbReference type="EC" id="2.3.2.27" evidence="1"/>
<keyword evidence="1" id="KW-0479">Metal-binding</keyword>
<dbReference type="Pfam" id="PF18995">
    <property type="entry name" value="PRT6_C"/>
    <property type="match status" value="1"/>
</dbReference>
<evidence type="ECO:0000259" key="2">
    <source>
        <dbReference type="Pfam" id="PF18995"/>
    </source>
</evidence>
<keyword evidence="1" id="KW-0862">Zinc</keyword>
<sequence>MKCFSQPWGGAVFFEIYSVSEPFFTWVELLLSQFCFLVERVRENQVLFLAGKTTGCFYMSLYVDDYGETDQGLRWRNPLYLRCERYRKIQKLWHHHSITEEIGHAQEANQTLEDIGWEILDFLG</sequence>
<comment type="similarity">
    <text evidence="1">Belongs to the E3 ubiquitin-protein ligase UBR1-like family.</text>
</comment>